<proteinExistence type="predicted"/>
<name>A0A6N2TS70_9BACE</name>
<dbReference type="InterPro" id="IPR028967">
    <property type="entry name" value="Imm65"/>
</dbReference>
<sequence length="333" mass="39171">MKKIYLILLFFSLLGGCQPSKESPALFAALQKVECMIEQDSFPAKYVIMYEVTSNDIGSIYQITSTDSPFVEWSLERPERVIKYKDRYICLISPMASIDISKEKLLKMTNYQNDTIGPIRNGMWYIGVSKDGKKQSLVSTHTTYLTSRFYTFPKLLEYIFNDYDEVNLPRFVLGMYSLVVDTSYTPKEAFRDHIQYIEGDIYYTNPFDEYFTEDKDSIHSSFFAVLNGKDTLKLNITDTIMQCLFFESMNNPIFFKSLPQQEPWYKLYNLLRDSTFYFQNEKGKYIKYSIPFGDTYWLFGVKDSLGHNLYDLYKRGVKENLKNIESFDEWDSN</sequence>
<dbReference type="AlphaFoldDB" id="A0A6N2TS70"/>
<evidence type="ECO:0000313" key="1">
    <source>
        <dbReference type="EMBL" id="VYT08455.1"/>
    </source>
</evidence>
<accession>A0A6N2TS70</accession>
<protein>
    <submittedName>
        <fullName evidence="1">Uncharacterized protein</fullName>
    </submittedName>
</protein>
<gene>
    <name evidence="1" type="ORF">BILFYP9_01709</name>
</gene>
<dbReference type="PROSITE" id="PS51257">
    <property type="entry name" value="PROKAR_LIPOPROTEIN"/>
    <property type="match status" value="1"/>
</dbReference>
<dbReference type="RefSeq" id="WP_138292266.1">
    <property type="nucleotide sequence ID" value="NZ_BAABZC010000002.1"/>
</dbReference>
<dbReference type="Pfam" id="PF15582">
    <property type="entry name" value="Imm65"/>
    <property type="match status" value="1"/>
</dbReference>
<reference evidence="1" key="1">
    <citation type="submission" date="2019-11" db="EMBL/GenBank/DDBJ databases">
        <authorList>
            <person name="Feng L."/>
        </authorList>
    </citation>
    <scope>NUCLEOTIDE SEQUENCE</scope>
    <source>
        <strain evidence="1">BintestinalisLFYP9</strain>
    </source>
</reference>
<organism evidence="1">
    <name type="scientific">Bacteroides intestinalis</name>
    <dbReference type="NCBI Taxonomy" id="329854"/>
    <lineage>
        <taxon>Bacteria</taxon>
        <taxon>Pseudomonadati</taxon>
        <taxon>Bacteroidota</taxon>
        <taxon>Bacteroidia</taxon>
        <taxon>Bacteroidales</taxon>
        <taxon>Bacteroidaceae</taxon>
        <taxon>Bacteroides</taxon>
    </lineage>
</organism>
<dbReference type="EMBL" id="CACRSU010000017">
    <property type="protein sequence ID" value="VYT08455.1"/>
    <property type="molecule type" value="Genomic_DNA"/>
</dbReference>